<proteinExistence type="predicted"/>
<evidence type="ECO:0000256" key="3">
    <source>
        <dbReference type="ARBA" id="ARBA00023136"/>
    </source>
</evidence>
<keyword evidence="5" id="KW-0449">Lipoprotein</keyword>
<dbReference type="AlphaFoldDB" id="A0A1Y2SX97"/>
<protein>
    <submittedName>
        <fullName evidence="7">ABC transporter substrate-binding protein</fullName>
    </submittedName>
</protein>
<keyword evidence="3" id="KW-0472">Membrane</keyword>
<evidence type="ECO:0000256" key="5">
    <source>
        <dbReference type="ARBA" id="ARBA00023288"/>
    </source>
</evidence>
<dbReference type="Proteomes" id="UP000243540">
    <property type="component" value="Unassembled WGS sequence"/>
</dbReference>
<sequence>MNTRGKHLVAGVASLAVMALALAGCGSTSASSSSGSKDEKVEITYLHRLPDKEGMTKVDEIVKKWNTANPNIQVKATKYAGEASNMMKKLEADVKAGTAPDLAQLGYAEVPEAFTKGVLEDVTAEADQYKKDFSAGAYSLMQLNGKTFGLPQDGGPLVYYYNEAAFKELGIDVPKTQDELLASAQKAAAAGKYIMSFQADEAGNMLTGLAGASSPWYTVKSDKWNVNTNTDGSKAVADVFQKMIDAKTAFVNPRWEPSFDAALKDGKLIGTVGAAWEAPLIMDSAGGGESTWKVAQLGDWFGNKGKTGPDGGSGVVALKGTKHKAEAMKFLDWFNTQVEDLTTQGLIVSATTATAKTPDAWSKFYGGQDVMKELVVANNNMGDFNFIPGYSAVGAAMKETAAKAADGSGKVADIFSVAQTTSVDTLKNLKLSVAE</sequence>
<keyword evidence="2 6" id="KW-0732">Signal</keyword>
<dbReference type="OrthoDB" id="2515046at2"/>
<dbReference type="EMBL" id="NEKC01000016">
    <property type="protein sequence ID" value="OTA28453.1"/>
    <property type="molecule type" value="Genomic_DNA"/>
</dbReference>
<evidence type="ECO:0000256" key="4">
    <source>
        <dbReference type="ARBA" id="ARBA00023139"/>
    </source>
</evidence>
<keyword evidence="1" id="KW-1003">Cell membrane</keyword>
<dbReference type="PANTHER" id="PTHR43649">
    <property type="entry name" value="ARABINOSE-BINDING PROTEIN-RELATED"/>
    <property type="match status" value="1"/>
</dbReference>
<dbReference type="InterPro" id="IPR050490">
    <property type="entry name" value="Bact_solute-bd_prot1"/>
</dbReference>
<dbReference type="Pfam" id="PF01547">
    <property type="entry name" value="SBP_bac_1"/>
    <property type="match status" value="1"/>
</dbReference>
<name>A0A1Y2SX97_9BIFI</name>
<dbReference type="Gene3D" id="3.40.190.10">
    <property type="entry name" value="Periplasmic binding protein-like II"/>
    <property type="match status" value="1"/>
</dbReference>
<evidence type="ECO:0000256" key="6">
    <source>
        <dbReference type="SAM" id="SignalP"/>
    </source>
</evidence>
<dbReference type="PROSITE" id="PS51257">
    <property type="entry name" value="PROKAR_LIPOPROTEIN"/>
    <property type="match status" value="1"/>
</dbReference>
<dbReference type="STRING" id="1160091.B9T39_06625"/>
<evidence type="ECO:0000256" key="2">
    <source>
        <dbReference type="ARBA" id="ARBA00022729"/>
    </source>
</evidence>
<comment type="caution">
    <text evidence="7">The sequence shown here is derived from an EMBL/GenBank/DDBJ whole genome shotgun (WGS) entry which is preliminary data.</text>
</comment>
<dbReference type="RefSeq" id="WP_086107027.1">
    <property type="nucleotide sequence ID" value="NZ_NEKB01000003.1"/>
</dbReference>
<gene>
    <name evidence="7" type="ORF">B9T39_06625</name>
</gene>
<evidence type="ECO:0000313" key="7">
    <source>
        <dbReference type="EMBL" id="OTA28453.1"/>
    </source>
</evidence>
<feature type="chain" id="PRO_5038796060" evidence="6">
    <location>
        <begin position="24"/>
        <end position="435"/>
    </location>
</feature>
<dbReference type="InterPro" id="IPR006059">
    <property type="entry name" value="SBP"/>
</dbReference>
<evidence type="ECO:0000313" key="8">
    <source>
        <dbReference type="Proteomes" id="UP000243540"/>
    </source>
</evidence>
<evidence type="ECO:0000256" key="1">
    <source>
        <dbReference type="ARBA" id="ARBA00022475"/>
    </source>
</evidence>
<accession>A0A1Y2SX97</accession>
<keyword evidence="4" id="KW-0564">Palmitate</keyword>
<reference evidence="7 8" key="1">
    <citation type="submission" date="2017-04" db="EMBL/GenBank/DDBJ databases">
        <title>Draft genome sequences of Alloscardovia macacae UMA81211 and UMA81212 isolated from the feces of a rhesus macaque (Macaca mulatta).</title>
        <authorList>
            <person name="Albert K."/>
            <person name="Sela D.A."/>
        </authorList>
    </citation>
    <scope>NUCLEOTIDE SEQUENCE [LARGE SCALE GENOMIC DNA]</scope>
    <source>
        <strain evidence="7 8">UMA81212</strain>
    </source>
</reference>
<dbReference type="PANTHER" id="PTHR43649:SF33">
    <property type="entry name" value="POLYGALACTURONAN_RHAMNOGALACTURONAN-BINDING PROTEIN YTCQ"/>
    <property type="match status" value="1"/>
</dbReference>
<organism evidence="7 8">
    <name type="scientific">Alloscardovia macacae</name>
    <dbReference type="NCBI Taxonomy" id="1160091"/>
    <lineage>
        <taxon>Bacteria</taxon>
        <taxon>Bacillati</taxon>
        <taxon>Actinomycetota</taxon>
        <taxon>Actinomycetes</taxon>
        <taxon>Bifidobacteriales</taxon>
        <taxon>Bifidobacteriaceae</taxon>
        <taxon>Alloscardovia</taxon>
    </lineage>
</organism>
<dbReference type="SUPFAM" id="SSF53850">
    <property type="entry name" value="Periplasmic binding protein-like II"/>
    <property type="match status" value="1"/>
</dbReference>
<feature type="signal peptide" evidence="6">
    <location>
        <begin position="1"/>
        <end position="23"/>
    </location>
</feature>